<reference evidence="16" key="1">
    <citation type="submission" date="2016-06" db="UniProtKB">
        <authorList>
            <consortium name="WormBaseParasite"/>
        </authorList>
    </citation>
    <scope>IDENTIFICATION</scope>
</reference>
<evidence type="ECO:0000313" key="16">
    <source>
        <dbReference type="WBParaSite" id="SBAD_0000783801-mRNA-1"/>
    </source>
</evidence>
<dbReference type="Gene3D" id="3.40.50.12610">
    <property type="match status" value="1"/>
</dbReference>
<dbReference type="AlphaFoldDB" id="A0A183IVA3"/>
<evidence type="ECO:0000256" key="9">
    <source>
        <dbReference type="ARBA" id="ARBA00022723"/>
    </source>
</evidence>
<keyword evidence="13" id="KW-0464">Manganese</keyword>
<evidence type="ECO:0000256" key="8">
    <source>
        <dbReference type="ARBA" id="ARBA00022692"/>
    </source>
</evidence>
<reference evidence="14 15" key="2">
    <citation type="submission" date="2018-11" db="EMBL/GenBank/DDBJ databases">
        <authorList>
            <consortium name="Pathogen Informatics"/>
        </authorList>
    </citation>
    <scope>NUCLEOTIDE SEQUENCE [LARGE SCALE GENOMIC DNA]</scope>
</reference>
<dbReference type="GO" id="GO:0046872">
    <property type="term" value="F:metal ion binding"/>
    <property type="evidence" value="ECO:0007669"/>
    <property type="project" value="UniProtKB-KW"/>
</dbReference>
<evidence type="ECO:0000256" key="13">
    <source>
        <dbReference type="ARBA" id="ARBA00023211"/>
    </source>
</evidence>
<comment type="pathway">
    <text evidence="4">Protein modification; protein glycosylation.</text>
</comment>
<dbReference type="UniPathway" id="UPA00378"/>
<evidence type="ECO:0000256" key="4">
    <source>
        <dbReference type="ARBA" id="ARBA00004922"/>
    </source>
</evidence>
<evidence type="ECO:0000313" key="14">
    <source>
        <dbReference type="EMBL" id="VDP13477.1"/>
    </source>
</evidence>
<dbReference type="GO" id="GO:0043687">
    <property type="term" value="P:post-translational protein modification"/>
    <property type="evidence" value="ECO:0007669"/>
    <property type="project" value="TreeGrafter"/>
</dbReference>
<comment type="cofactor">
    <cofactor evidence="1">
        <name>Mn(2+)</name>
        <dbReference type="ChEBI" id="CHEBI:29035"/>
    </cofactor>
</comment>
<dbReference type="GO" id="GO:0018279">
    <property type="term" value="P:protein N-linked glycosylation via asparagine"/>
    <property type="evidence" value="ECO:0007669"/>
    <property type="project" value="TreeGrafter"/>
</dbReference>
<keyword evidence="15" id="KW-1185">Reference proteome</keyword>
<evidence type="ECO:0000256" key="12">
    <source>
        <dbReference type="ARBA" id="ARBA00023136"/>
    </source>
</evidence>
<keyword evidence="6" id="KW-0328">Glycosyltransferase</keyword>
<evidence type="ECO:0000256" key="3">
    <source>
        <dbReference type="ARBA" id="ARBA00004127"/>
    </source>
</evidence>
<keyword evidence="10" id="KW-0460">Magnesium</keyword>
<comment type="subcellular location">
    <subcellularLocation>
        <location evidence="3">Endomembrane system</location>
        <topology evidence="3">Multi-pass membrane protein</topology>
    </subcellularLocation>
</comment>
<evidence type="ECO:0000256" key="1">
    <source>
        <dbReference type="ARBA" id="ARBA00001936"/>
    </source>
</evidence>
<gene>
    <name evidence="14" type="ORF">SBAD_LOCUS7550</name>
</gene>
<comment type="cofactor">
    <cofactor evidence="2">
        <name>Mg(2+)</name>
        <dbReference type="ChEBI" id="CHEBI:18420"/>
    </cofactor>
</comment>
<dbReference type="GO" id="GO:0012505">
    <property type="term" value="C:endomembrane system"/>
    <property type="evidence" value="ECO:0007669"/>
    <property type="project" value="UniProtKB-SubCell"/>
</dbReference>
<keyword evidence="8" id="KW-0812">Transmembrane</keyword>
<keyword evidence="11" id="KW-1133">Transmembrane helix</keyword>
<dbReference type="Proteomes" id="UP000270296">
    <property type="component" value="Unassembled WGS sequence"/>
</dbReference>
<dbReference type="PANTHER" id="PTHR13872">
    <property type="entry name" value="DOLICHYL-DIPHOSPHOOLIGOSACCHARIDE--PROTEIN GLYCOSYLTRANSFERASE SUBUNIT"/>
    <property type="match status" value="1"/>
</dbReference>
<dbReference type="InterPro" id="IPR003674">
    <property type="entry name" value="Oligo_trans_STT3"/>
</dbReference>
<protein>
    <submittedName>
        <fullName evidence="16">Dolichyl-diphosphooligosaccharide--protein glycotransferase</fullName>
    </submittedName>
</protein>
<sequence>MAVTTPESSSTTSARLTTGFVRTLHRLLRKSFEAMASTEEKAYEIMRELDVDYVLVIFGGMTGYSSDDINKFLWMVRIGGSTEKGKHIKEQDYFSSTGEYRIDKEASPVMLNSLMYKLSYYRFGEVYSEKGRASGYDRVRNAEIGSKDFELDYLEEIYTTEHWLVRIYRVKPMENRGLK</sequence>
<proteinExistence type="inferred from homology"/>
<dbReference type="EMBL" id="UZAM01010727">
    <property type="protein sequence ID" value="VDP13477.1"/>
    <property type="molecule type" value="Genomic_DNA"/>
</dbReference>
<dbReference type="GO" id="GO:0004579">
    <property type="term" value="F:dolichyl-diphosphooligosaccharide-protein glycotransferase activity"/>
    <property type="evidence" value="ECO:0007669"/>
    <property type="project" value="TreeGrafter"/>
</dbReference>
<keyword evidence="9" id="KW-0479">Metal-binding</keyword>
<evidence type="ECO:0000256" key="7">
    <source>
        <dbReference type="ARBA" id="ARBA00022679"/>
    </source>
</evidence>
<keyword evidence="7" id="KW-0808">Transferase</keyword>
<evidence type="ECO:0000256" key="5">
    <source>
        <dbReference type="ARBA" id="ARBA00010810"/>
    </source>
</evidence>
<evidence type="ECO:0000256" key="6">
    <source>
        <dbReference type="ARBA" id="ARBA00022676"/>
    </source>
</evidence>
<dbReference type="GO" id="GO:0016020">
    <property type="term" value="C:membrane"/>
    <property type="evidence" value="ECO:0007669"/>
    <property type="project" value="InterPro"/>
</dbReference>
<organism evidence="16">
    <name type="scientific">Soboliphyme baturini</name>
    <dbReference type="NCBI Taxonomy" id="241478"/>
    <lineage>
        <taxon>Eukaryota</taxon>
        <taxon>Metazoa</taxon>
        <taxon>Ecdysozoa</taxon>
        <taxon>Nematoda</taxon>
        <taxon>Enoplea</taxon>
        <taxon>Dorylaimia</taxon>
        <taxon>Dioctophymatida</taxon>
        <taxon>Dioctophymatoidea</taxon>
        <taxon>Soboliphymatidae</taxon>
        <taxon>Soboliphyme</taxon>
    </lineage>
</organism>
<dbReference type="PANTHER" id="PTHR13872:SF43">
    <property type="entry name" value="DOLICHYL-DIPHOSPHOOLIGOSACCHARIDE--PROTEIN GLYCOSYLTRANSFERASE SUBUNIT STT3A"/>
    <property type="match status" value="1"/>
</dbReference>
<comment type="similarity">
    <text evidence="5">Belongs to the STT3 family.</text>
</comment>
<evidence type="ECO:0000256" key="10">
    <source>
        <dbReference type="ARBA" id="ARBA00022842"/>
    </source>
</evidence>
<evidence type="ECO:0000313" key="15">
    <source>
        <dbReference type="Proteomes" id="UP000270296"/>
    </source>
</evidence>
<dbReference type="WBParaSite" id="SBAD_0000783801-mRNA-1">
    <property type="protein sequence ID" value="SBAD_0000783801-mRNA-1"/>
    <property type="gene ID" value="SBAD_0000783801"/>
</dbReference>
<dbReference type="OrthoDB" id="10261066at2759"/>
<evidence type="ECO:0000256" key="11">
    <source>
        <dbReference type="ARBA" id="ARBA00022989"/>
    </source>
</evidence>
<accession>A0A183IVA3</accession>
<evidence type="ECO:0000256" key="2">
    <source>
        <dbReference type="ARBA" id="ARBA00001946"/>
    </source>
</evidence>
<name>A0A183IVA3_9BILA</name>
<keyword evidence="12" id="KW-0472">Membrane</keyword>